<dbReference type="AlphaFoldDB" id="A0A2N5HIQ5"/>
<dbReference type="InterPro" id="IPR029068">
    <property type="entry name" value="Glyas_Bleomycin-R_OHBP_Dase"/>
</dbReference>
<keyword evidence="7 8" id="KW-0408">Iron</keyword>
<evidence type="ECO:0000256" key="6">
    <source>
        <dbReference type="ARBA" id="ARBA00023002"/>
    </source>
</evidence>
<keyword evidence="5 8" id="KW-0223">Dioxygenase</keyword>
<evidence type="ECO:0000256" key="1">
    <source>
        <dbReference type="ARBA" id="ARBA00001954"/>
    </source>
</evidence>
<dbReference type="PANTHER" id="PTHR36113">
    <property type="entry name" value="LYASE, PUTATIVE-RELATED-RELATED"/>
    <property type="match status" value="1"/>
</dbReference>
<dbReference type="RefSeq" id="WP_101647833.1">
    <property type="nucleotide sequence ID" value="NZ_PGVE01000041.1"/>
</dbReference>
<comment type="similarity">
    <text evidence="2 8">Belongs to the extradiol ring-cleavage dioxygenase family.</text>
</comment>
<dbReference type="SUPFAM" id="SSF54593">
    <property type="entry name" value="Glyoxalase/Bleomycin resistance protein/Dihydroxybiphenyl dioxygenase"/>
    <property type="match status" value="1"/>
</dbReference>
<dbReference type="PROSITE" id="PS51819">
    <property type="entry name" value="VOC"/>
    <property type="match status" value="2"/>
</dbReference>
<name>A0A2N5HIQ5_9BACI</name>
<reference evidence="10 11" key="1">
    <citation type="submission" date="2017-11" db="EMBL/GenBank/DDBJ databases">
        <title>Comparitive Functional Genomics of Dry Heat Resistant strains isolated from the Viking Spacecraft.</title>
        <authorList>
            <person name="Seuylemezian A."/>
            <person name="Cooper K."/>
            <person name="Vaishampayan P."/>
        </authorList>
    </citation>
    <scope>NUCLEOTIDE SEQUENCE [LARGE SCALE GENOMIC DNA]</scope>
    <source>
        <strain evidence="10 11">V32-6</strain>
    </source>
</reference>
<dbReference type="CDD" id="cd09013">
    <property type="entry name" value="BphC-JF8_N_like"/>
    <property type="match status" value="1"/>
</dbReference>
<proteinExistence type="inferred from homology"/>
<dbReference type="PROSITE" id="PS00082">
    <property type="entry name" value="EXTRADIOL_DIOXYGENAS"/>
    <property type="match status" value="1"/>
</dbReference>
<dbReference type="OrthoDB" id="317332at2"/>
<evidence type="ECO:0000256" key="7">
    <source>
        <dbReference type="ARBA" id="ARBA00023004"/>
    </source>
</evidence>
<evidence type="ECO:0000313" key="10">
    <source>
        <dbReference type="EMBL" id="PLS05393.1"/>
    </source>
</evidence>
<evidence type="ECO:0000256" key="3">
    <source>
        <dbReference type="ARBA" id="ARBA00022723"/>
    </source>
</evidence>
<dbReference type="Gene3D" id="3.10.180.10">
    <property type="entry name" value="2,3-Dihydroxybiphenyl 1,2-Dioxygenase, domain 1"/>
    <property type="match status" value="2"/>
</dbReference>
<keyword evidence="11" id="KW-1185">Reference proteome</keyword>
<comment type="cofactor">
    <cofactor evidence="1 8">
        <name>Fe(2+)</name>
        <dbReference type="ChEBI" id="CHEBI:29033"/>
    </cofactor>
</comment>
<dbReference type="PANTHER" id="PTHR36113:SF3">
    <property type="entry name" value="SLL5075 PROTEIN"/>
    <property type="match status" value="1"/>
</dbReference>
<protein>
    <submittedName>
        <fullName evidence="10">Catechol 1,2-dioxygenase</fullName>
    </submittedName>
</protein>
<evidence type="ECO:0000313" key="11">
    <source>
        <dbReference type="Proteomes" id="UP000234950"/>
    </source>
</evidence>
<evidence type="ECO:0000256" key="2">
    <source>
        <dbReference type="ARBA" id="ARBA00008784"/>
    </source>
</evidence>
<evidence type="ECO:0000256" key="8">
    <source>
        <dbReference type="RuleBase" id="RU000683"/>
    </source>
</evidence>
<dbReference type="InterPro" id="IPR000486">
    <property type="entry name" value="Xdiol_ring_cleave_dOase_1/2"/>
</dbReference>
<organism evidence="10 11">
    <name type="scientific">Neobacillus cucumis</name>
    <dbReference type="NCBI Taxonomy" id="1740721"/>
    <lineage>
        <taxon>Bacteria</taxon>
        <taxon>Bacillati</taxon>
        <taxon>Bacillota</taxon>
        <taxon>Bacilli</taxon>
        <taxon>Bacillales</taxon>
        <taxon>Bacillaceae</taxon>
        <taxon>Neobacillus</taxon>
    </lineage>
</organism>
<gene>
    <name evidence="10" type="ORF">CVD27_10365</name>
</gene>
<evidence type="ECO:0000256" key="4">
    <source>
        <dbReference type="ARBA" id="ARBA00022797"/>
    </source>
</evidence>
<dbReference type="InterPro" id="IPR051332">
    <property type="entry name" value="Fosfomycin_Res_Enzymes"/>
</dbReference>
<evidence type="ECO:0000259" key="9">
    <source>
        <dbReference type="PROSITE" id="PS51819"/>
    </source>
</evidence>
<feature type="domain" description="VOC" evidence="9">
    <location>
        <begin position="152"/>
        <end position="277"/>
    </location>
</feature>
<sequence>MYKNPHFFSHLAHVELISPKLEESANFFKNIIGLEESARTENSVYFRAWGEHYHHSLKITEGKEPGLGHIGWRADSPAALEEAAAHIEKLGQGIGWIEGDLGHGRAYQFTSPDGHFEEIFWEVELYEAPDQLQSKWKNRPQKNPGRGISPRRIDHITLFSNDVSKDREFYQNIGFRYNEGIFLNAEEPGSPEIGAWLSVTNLSHDIAFLKGHSGKPGGFNHVCYAVESREEVLLAADHILESGYELAMGGPTRHALAEGFFFYVDEPGGNRFELYAGAHLVFAPDFGPYRWSLSENPNDAWGREMPWDASGKVIK</sequence>
<keyword evidence="4 8" id="KW-0058">Aromatic hydrocarbons catabolism</keyword>
<dbReference type="GO" id="GO:0051213">
    <property type="term" value="F:dioxygenase activity"/>
    <property type="evidence" value="ECO:0007669"/>
    <property type="project" value="UniProtKB-KW"/>
</dbReference>
<keyword evidence="6 8" id="KW-0560">Oxidoreductase</keyword>
<dbReference type="EMBL" id="PGVE01000041">
    <property type="protein sequence ID" value="PLS05393.1"/>
    <property type="molecule type" value="Genomic_DNA"/>
</dbReference>
<dbReference type="InterPro" id="IPR037523">
    <property type="entry name" value="VOC_core"/>
</dbReference>
<feature type="domain" description="VOC" evidence="9">
    <location>
        <begin position="10"/>
        <end position="122"/>
    </location>
</feature>
<dbReference type="InterPro" id="IPR004360">
    <property type="entry name" value="Glyas_Fos-R_dOase_dom"/>
</dbReference>
<dbReference type="Proteomes" id="UP000234950">
    <property type="component" value="Unassembled WGS sequence"/>
</dbReference>
<dbReference type="Pfam" id="PF00903">
    <property type="entry name" value="Glyoxalase"/>
    <property type="match status" value="2"/>
</dbReference>
<dbReference type="GO" id="GO:0008198">
    <property type="term" value="F:ferrous iron binding"/>
    <property type="evidence" value="ECO:0007669"/>
    <property type="project" value="InterPro"/>
</dbReference>
<comment type="caution">
    <text evidence="10">The sequence shown here is derived from an EMBL/GenBank/DDBJ whole genome shotgun (WGS) entry which is preliminary data.</text>
</comment>
<evidence type="ECO:0000256" key="5">
    <source>
        <dbReference type="ARBA" id="ARBA00022964"/>
    </source>
</evidence>
<keyword evidence="3" id="KW-0479">Metal-binding</keyword>
<accession>A0A2N5HIQ5</accession>